<feature type="binding site" evidence="4">
    <location>
        <begin position="401"/>
        <end position="404"/>
    </location>
    <ligand>
        <name>GTP</name>
        <dbReference type="ChEBI" id="CHEBI:37565"/>
    </ligand>
</feature>
<keyword evidence="5" id="KW-0479">Metal-binding</keyword>
<dbReference type="GO" id="GO:0031683">
    <property type="term" value="F:G-protein beta/gamma-subunit complex binding"/>
    <property type="evidence" value="ECO:0007669"/>
    <property type="project" value="InterPro"/>
</dbReference>
<keyword evidence="8" id="KW-1185">Reference proteome</keyword>
<organism evidence="7 8">
    <name type="scientific">Rhizoclosmatium globosum</name>
    <dbReference type="NCBI Taxonomy" id="329046"/>
    <lineage>
        <taxon>Eukaryota</taxon>
        <taxon>Fungi</taxon>
        <taxon>Fungi incertae sedis</taxon>
        <taxon>Chytridiomycota</taxon>
        <taxon>Chytridiomycota incertae sedis</taxon>
        <taxon>Chytridiomycetes</taxon>
        <taxon>Chytridiales</taxon>
        <taxon>Chytriomycetaceae</taxon>
        <taxon>Rhizoclosmatium</taxon>
    </lineage>
</organism>
<proteinExistence type="predicted"/>
<protein>
    <submittedName>
        <fullName evidence="7">Guanine nucleotide binding protein, alpha subunit</fullName>
    </submittedName>
</protein>
<feature type="region of interest" description="Disordered" evidence="6">
    <location>
        <begin position="106"/>
        <end position="133"/>
    </location>
</feature>
<evidence type="ECO:0000256" key="6">
    <source>
        <dbReference type="SAM" id="MobiDB-lite"/>
    </source>
</evidence>
<dbReference type="OrthoDB" id="2136472at2759"/>
<dbReference type="AlphaFoldDB" id="A0A1Y2BQA9"/>
<dbReference type="GO" id="GO:0001664">
    <property type="term" value="F:G protein-coupled receptor binding"/>
    <property type="evidence" value="ECO:0007669"/>
    <property type="project" value="TreeGrafter"/>
</dbReference>
<dbReference type="GO" id="GO:0007188">
    <property type="term" value="P:adenylate cyclase-modulating G protein-coupled receptor signaling pathway"/>
    <property type="evidence" value="ECO:0007669"/>
    <property type="project" value="TreeGrafter"/>
</dbReference>
<dbReference type="InterPro" id="IPR027417">
    <property type="entry name" value="P-loop_NTPase"/>
</dbReference>
<keyword evidence="5" id="KW-0460">Magnesium</keyword>
<dbReference type="EMBL" id="MCGO01000053">
    <property type="protein sequence ID" value="ORY36934.1"/>
    <property type="molecule type" value="Genomic_DNA"/>
</dbReference>
<dbReference type="InterPro" id="IPR011025">
    <property type="entry name" value="GproteinA_insert"/>
</dbReference>
<dbReference type="PROSITE" id="PS51882">
    <property type="entry name" value="G_ALPHA"/>
    <property type="match status" value="1"/>
</dbReference>
<feature type="binding site" evidence="4">
    <location>
        <begin position="332"/>
        <end position="336"/>
    </location>
    <ligand>
        <name>GTP</name>
        <dbReference type="ChEBI" id="CHEBI:37565"/>
    </ligand>
</feature>
<dbReference type="PRINTS" id="PR00318">
    <property type="entry name" value="GPROTEINA"/>
</dbReference>
<keyword evidence="3" id="KW-0807">Transducer</keyword>
<evidence type="ECO:0000256" key="2">
    <source>
        <dbReference type="ARBA" id="ARBA00023134"/>
    </source>
</evidence>
<evidence type="ECO:0000313" key="8">
    <source>
        <dbReference type="Proteomes" id="UP000193642"/>
    </source>
</evidence>
<dbReference type="SUPFAM" id="SSF47895">
    <property type="entry name" value="Transducin (alpha subunit), insertion domain"/>
    <property type="match status" value="1"/>
</dbReference>
<feature type="binding site" evidence="5">
    <location>
        <position position="313"/>
    </location>
    <ligand>
        <name>Mg(2+)</name>
        <dbReference type="ChEBI" id="CHEBI:18420"/>
    </ligand>
</feature>
<comment type="caution">
    <text evidence="7">The sequence shown here is derived from an EMBL/GenBank/DDBJ whole genome shotgun (WGS) entry which is preliminary data.</text>
</comment>
<dbReference type="GO" id="GO:0005737">
    <property type="term" value="C:cytoplasm"/>
    <property type="evidence" value="ECO:0007669"/>
    <property type="project" value="TreeGrafter"/>
</dbReference>
<evidence type="ECO:0000256" key="5">
    <source>
        <dbReference type="PIRSR" id="PIRSR601019-2"/>
    </source>
</evidence>
<evidence type="ECO:0000256" key="3">
    <source>
        <dbReference type="ARBA" id="ARBA00023224"/>
    </source>
</evidence>
<sequence>MGCAASADHRPSVSQARSISRAIDASLEQEKPAITREVKILLLGTGDSGKTTVLKQLRVIYGSGFTPEEYLDFRSIILQNVVACAKALVAGMKKLQIPYGFDHTKEYPEEDEVQGCRDPPEEENGGDKSAGYTDSVDMVTAGNTNVDVTPLLPRSDAPKSDTDAVLSGLLSTDQLLSITSDIRASSVPRENNSTNVMAPPKPVHAASQTLTAAAARRLFVASGPGPQQALDYAKVVRDMDKPYGFMKDEFLSQEYCDCVKKLWEDSGVQYCYVRRAEVGVPECCRYVMENLERIGKKEYMPTDQDVIQARIMTQTISKTVVSFEKQQYSIIDVGGQKSQRRKWAPFFDDVRAVVFVVAMSGFDQVLVEDGRTNRIRDALHVFSCMVNLPAFANVPFIVFMNKKDVFKEKVRDLKTRIADFFPEFKGEETYEDGATFFVDLFKECNRNEEREVVFHLTFATDGNSLRGVMEAVFVLVAKSQLMQVGLL</sequence>
<accession>A0A1Y2BQA9</accession>
<dbReference type="GO" id="GO:0005525">
    <property type="term" value="F:GTP binding"/>
    <property type="evidence" value="ECO:0007669"/>
    <property type="project" value="UniProtKB-KW"/>
</dbReference>
<keyword evidence="1 4" id="KW-0547">Nucleotide-binding</keyword>
<dbReference type="InterPro" id="IPR001019">
    <property type="entry name" value="Gprotein_alpha_su"/>
</dbReference>
<feature type="binding site" evidence="4">
    <location>
        <position position="459"/>
    </location>
    <ligand>
        <name>GTP</name>
        <dbReference type="ChEBI" id="CHEBI:37565"/>
    </ligand>
</feature>
<evidence type="ECO:0000313" key="7">
    <source>
        <dbReference type="EMBL" id="ORY36934.1"/>
    </source>
</evidence>
<evidence type="ECO:0000256" key="4">
    <source>
        <dbReference type="PIRSR" id="PIRSR601019-1"/>
    </source>
</evidence>
<evidence type="ECO:0000256" key="1">
    <source>
        <dbReference type="ARBA" id="ARBA00022741"/>
    </source>
</evidence>
<dbReference type="FunFam" id="3.40.50.300:FF:000720">
    <property type="entry name" value="Guanine nucleotide-binding protein G(k) subunit alpha"/>
    <property type="match status" value="1"/>
</dbReference>
<dbReference type="SMART" id="SM00275">
    <property type="entry name" value="G_alpha"/>
    <property type="match status" value="1"/>
</dbReference>
<dbReference type="SUPFAM" id="SSF52540">
    <property type="entry name" value="P-loop containing nucleoside triphosphate hydrolases"/>
    <property type="match status" value="1"/>
</dbReference>
<name>A0A1Y2BQA9_9FUNG</name>
<dbReference type="PANTHER" id="PTHR10218">
    <property type="entry name" value="GTP-BINDING PROTEIN ALPHA SUBUNIT"/>
    <property type="match status" value="1"/>
</dbReference>
<dbReference type="GO" id="GO:0005834">
    <property type="term" value="C:heterotrimeric G-protein complex"/>
    <property type="evidence" value="ECO:0007669"/>
    <property type="project" value="TreeGrafter"/>
</dbReference>
<dbReference type="STRING" id="329046.A0A1Y2BQA9"/>
<dbReference type="Pfam" id="PF00503">
    <property type="entry name" value="G-alpha"/>
    <property type="match status" value="1"/>
</dbReference>
<dbReference type="Proteomes" id="UP000193642">
    <property type="component" value="Unassembled WGS sequence"/>
</dbReference>
<dbReference type="PANTHER" id="PTHR10218:SF360">
    <property type="entry name" value="GUANINE NUCLEOTIDE-BINDING PROTEIN SUBUNIT ALPHA HOMOLOG"/>
    <property type="match status" value="1"/>
</dbReference>
<dbReference type="GO" id="GO:0046872">
    <property type="term" value="F:metal ion binding"/>
    <property type="evidence" value="ECO:0007669"/>
    <property type="project" value="UniProtKB-KW"/>
</dbReference>
<reference evidence="7 8" key="1">
    <citation type="submission" date="2016-07" db="EMBL/GenBank/DDBJ databases">
        <title>Pervasive Adenine N6-methylation of Active Genes in Fungi.</title>
        <authorList>
            <consortium name="DOE Joint Genome Institute"/>
            <person name="Mondo S.J."/>
            <person name="Dannebaum R.O."/>
            <person name="Kuo R.C."/>
            <person name="Labutti K."/>
            <person name="Haridas S."/>
            <person name="Kuo A."/>
            <person name="Salamov A."/>
            <person name="Ahrendt S.R."/>
            <person name="Lipzen A."/>
            <person name="Sullivan W."/>
            <person name="Andreopoulos W.B."/>
            <person name="Clum A."/>
            <person name="Lindquist E."/>
            <person name="Daum C."/>
            <person name="Ramamoorthy G.K."/>
            <person name="Gryganskyi A."/>
            <person name="Culley D."/>
            <person name="Magnuson J.K."/>
            <person name="James T.Y."/>
            <person name="O'Malley M.A."/>
            <person name="Stajich J.E."/>
            <person name="Spatafora J.W."/>
            <person name="Visel A."/>
            <person name="Grigoriev I.V."/>
        </authorList>
    </citation>
    <scope>NUCLEOTIDE SEQUENCE [LARGE SCALE GENOMIC DNA]</scope>
    <source>
        <strain evidence="7 8">JEL800</strain>
    </source>
</reference>
<dbReference type="Gene3D" id="3.40.50.300">
    <property type="entry name" value="P-loop containing nucleotide triphosphate hydrolases"/>
    <property type="match status" value="2"/>
</dbReference>
<dbReference type="CDD" id="cd00066">
    <property type="entry name" value="G-alpha"/>
    <property type="match status" value="1"/>
</dbReference>
<dbReference type="GO" id="GO:0003924">
    <property type="term" value="F:GTPase activity"/>
    <property type="evidence" value="ECO:0007669"/>
    <property type="project" value="InterPro"/>
</dbReference>
<gene>
    <name evidence="7" type="ORF">BCR33DRAFT_721845</name>
</gene>
<keyword evidence="2 4" id="KW-0342">GTP-binding</keyword>